<proteinExistence type="predicted"/>
<protein>
    <submittedName>
        <fullName evidence="2">Uncharacterized protein</fullName>
    </submittedName>
</protein>
<keyword evidence="3" id="KW-1185">Reference proteome</keyword>
<evidence type="ECO:0000313" key="2">
    <source>
        <dbReference type="EMBL" id="MFD2162228.1"/>
    </source>
</evidence>
<dbReference type="RefSeq" id="WP_255897706.1">
    <property type="nucleotide sequence ID" value="NZ_JAFMZO010000001.1"/>
</dbReference>
<dbReference type="EMBL" id="JBHUHZ010000001">
    <property type="protein sequence ID" value="MFD2162228.1"/>
    <property type="molecule type" value="Genomic_DNA"/>
</dbReference>
<feature type="transmembrane region" description="Helical" evidence="1">
    <location>
        <begin position="21"/>
        <end position="42"/>
    </location>
</feature>
<evidence type="ECO:0000256" key="1">
    <source>
        <dbReference type="SAM" id="Phobius"/>
    </source>
</evidence>
<name>A0ABW4ZJJ5_9SPHI</name>
<dbReference type="Proteomes" id="UP001597387">
    <property type="component" value="Unassembled WGS sequence"/>
</dbReference>
<sequence>MNLKQRAGKRSPQFFRKLQRIAIACTAISAAILTAPVSLPAALVTASGYLATAGAVAVALSKLTVEGE</sequence>
<comment type="caution">
    <text evidence="2">The sequence shown here is derived from an EMBL/GenBank/DDBJ whole genome shotgun (WGS) entry which is preliminary data.</text>
</comment>
<reference evidence="3" key="1">
    <citation type="journal article" date="2019" name="Int. J. Syst. Evol. Microbiol.">
        <title>The Global Catalogue of Microorganisms (GCM) 10K type strain sequencing project: providing services to taxonomists for standard genome sequencing and annotation.</title>
        <authorList>
            <consortium name="The Broad Institute Genomics Platform"/>
            <consortium name="The Broad Institute Genome Sequencing Center for Infectious Disease"/>
            <person name="Wu L."/>
            <person name="Ma J."/>
        </authorList>
    </citation>
    <scope>NUCLEOTIDE SEQUENCE [LARGE SCALE GENOMIC DNA]</scope>
    <source>
        <strain evidence="3">KCTC 42217</strain>
    </source>
</reference>
<accession>A0ABW4ZJJ5</accession>
<keyword evidence="1" id="KW-0812">Transmembrane</keyword>
<organism evidence="2 3">
    <name type="scientific">Paradesertivirga mongoliensis</name>
    <dbReference type="NCBI Taxonomy" id="2100740"/>
    <lineage>
        <taxon>Bacteria</taxon>
        <taxon>Pseudomonadati</taxon>
        <taxon>Bacteroidota</taxon>
        <taxon>Sphingobacteriia</taxon>
        <taxon>Sphingobacteriales</taxon>
        <taxon>Sphingobacteriaceae</taxon>
        <taxon>Paradesertivirga</taxon>
    </lineage>
</organism>
<evidence type="ECO:0000313" key="3">
    <source>
        <dbReference type="Proteomes" id="UP001597387"/>
    </source>
</evidence>
<keyword evidence="1" id="KW-0472">Membrane</keyword>
<gene>
    <name evidence="2" type="ORF">ACFSJU_07475</name>
</gene>
<keyword evidence="1" id="KW-1133">Transmembrane helix</keyword>